<name>A0ACD4NRH9_9HYPH</name>
<protein>
    <submittedName>
        <fullName evidence="1">Uncharacterized protein</fullName>
    </submittedName>
</protein>
<evidence type="ECO:0000313" key="2">
    <source>
        <dbReference type="Proteomes" id="UP001163223"/>
    </source>
</evidence>
<gene>
    <name evidence="1" type="ORF">OXU80_03815</name>
</gene>
<sequence length="534" mass="58580">MSVEPLRRGLAAHALAVVPRILTLQDRTATSPTFGCFDRNYWHYRIIDFPCGMSQEFVLPLALAYAADVPDNPYFRSEAIREWAVAGMRYAARSAHPDGSCDDYFPFERAAGAAAFSLFAILESLDVLGIGPDAEIDGLVRRRAAWLAAHEESGRLSNHEALIANGLERAARRLAEPAFEAAMHRRLARLRSWQSGEGWFDEYGGADLGYLSLTIGLLADLDRRRPDLALREPLARAIGFFRHFVHCDGSVGGEYSSRSTLNFFPHGFEIAGAWMPEALAVNDAALPRVVAGLGPTCEDDHILAHHVWSWLLTVREMVPERPAPARPPQGRTSFPEAGLLVERRESVELVVSTAKGGTFRLFRNGRLVRSDTGAALATTDGRAAVCHIVGPFETTIDGDAITVAGAMAYAKSALLTPLKNVVLRLVMLSLGRFFPDLVRRLLQKLLVTGRRDAPFRFRRALTLEPSGAVLLRDEISAAEGWDGVALIGRGHSQVSITTIMARVFQPSQLEPFDDWTARLAGLGPAEPLVVETRL</sequence>
<dbReference type="EMBL" id="CP113520">
    <property type="protein sequence ID" value="WAJ29374.1"/>
    <property type="molecule type" value="Genomic_DNA"/>
</dbReference>
<reference evidence="1" key="1">
    <citation type="submission" date="2022-11" db="EMBL/GenBank/DDBJ databases">
        <title>beta-Carotene-producing bacterium, Jeongeuplla avenae sp. nov., alleviates the salt stress of Arabidopsis seedlings.</title>
        <authorList>
            <person name="Jiang L."/>
            <person name="Lee J."/>
        </authorList>
    </citation>
    <scope>NUCLEOTIDE SEQUENCE</scope>
    <source>
        <strain evidence="1">DY_R2A_6</strain>
    </source>
</reference>
<proteinExistence type="predicted"/>
<keyword evidence="2" id="KW-1185">Reference proteome</keyword>
<organism evidence="1 2">
    <name type="scientific">Antarcticirhabdus aurantiaca</name>
    <dbReference type="NCBI Taxonomy" id="2606717"/>
    <lineage>
        <taxon>Bacteria</taxon>
        <taxon>Pseudomonadati</taxon>
        <taxon>Pseudomonadota</taxon>
        <taxon>Alphaproteobacteria</taxon>
        <taxon>Hyphomicrobiales</taxon>
        <taxon>Aurantimonadaceae</taxon>
        <taxon>Antarcticirhabdus</taxon>
    </lineage>
</organism>
<dbReference type="Proteomes" id="UP001163223">
    <property type="component" value="Chromosome"/>
</dbReference>
<evidence type="ECO:0000313" key="1">
    <source>
        <dbReference type="EMBL" id="WAJ29374.1"/>
    </source>
</evidence>
<accession>A0ACD4NRH9</accession>